<dbReference type="RefSeq" id="WP_136899282.1">
    <property type="nucleotide sequence ID" value="NZ_SWJE01000028.1"/>
</dbReference>
<gene>
    <name evidence="7" type="ORF">FAZ69_31890</name>
</gene>
<dbReference type="PANTHER" id="PTHR33931">
    <property type="entry name" value="HOLIN-LIKE PROTEIN CIDA-RELATED"/>
    <property type="match status" value="1"/>
</dbReference>
<evidence type="ECO:0000256" key="3">
    <source>
        <dbReference type="ARBA" id="ARBA00022692"/>
    </source>
</evidence>
<dbReference type="OrthoDB" id="194658at2"/>
<keyword evidence="5 6" id="KW-0472">Membrane</keyword>
<keyword evidence="3 6" id="KW-0812">Transmembrane</keyword>
<feature type="transmembrane region" description="Helical" evidence="6">
    <location>
        <begin position="77"/>
        <end position="95"/>
    </location>
</feature>
<evidence type="ECO:0000256" key="4">
    <source>
        <dbReference type="ARBA" id="ARBA00022989"/>
    </source>
</evidence>
<evidence type="ECO:0000256" key="6">
    <source>
        <dbReference type="SAM" id="Phobius"/>
    </source>
</evidence>
<name>A0A4U1HBQ2_9BURK</name>
<evidence type="ECO:0000313" key="8">
    <source>
        <dbReference type="Proteomes" id="UP000305539"/>
    </source>
</evidence>
<dbReference type="AlphaFoldDB" id="A0A4U1HBQ2"/>
<feature type="transmembrane region" description="Helical" evidence="6">
    <location>
        <begin position="21"/>
        <end position="41"/>
    </location>
</feature>
<sequence>MTPSRSISLASTRLVGVAVRAGKIAFQTAAIAAVWYAADFIVRRTGLPVSGGVAGLGLLLALLFIGRGAARWIEDGANWLLSDMLLFFIPATIAAVKYGGLFEKDGWRLALVVIAGTVSVMIAVAFAVDRAARFERRLALRRVLAARDARN</sequence>
<evidence type="ECO:0000313" key="7">
    <source>
        <dbReference type="EMBL" id="TKC78192.1"/>
    </source>
</evidence>
<dbReference type="GO" id="GO:0005886">
    <property type="term" value="C:plasma membrane"/>
    <property type="evidence" value="ECO:0007669"/>
    <property type="project" value="UniProtKB-SubCell"/>
</dbReference>
<keyword evidence="4 6" id="KW-1133">Transmembrane helix</keyword>
<reference evidence="7 8" key="1">
    <citation type="submission" date="2019-04" db="EMBL/GenBank/DDBJ databases">
        <title>Trinickia sp. 7GSK02, isolated from subtropical forest soil.</title>
        <authorList>
            <person name="Gao Z.-H."/>
            <person name="Qiu L.-H."/>
        </authorList>
    </citation>
    <scope>NUCLEOTIDE SEQUENCE [LARGE SCALE GENOMIC DNA]</scope>
    <source>
        <strain evidence="7 8">7GSK02</strain>
    </source>
</reference>
<feature type="transmembrane region" description="Helical" evidence="6">
    <location>
        <begin position="107"/>
        <end position="128"/>
    </location>
</feature>
<keyword evidence="2" id="KW-1003">Cell membrane</keyword>
<comment type="subcellular location">
    <subcellularLocation>
        <location evidence="1">Cell membrane</location>
        <topology evidence="1">Multi-pass membrane protein</topology>
    </subcellularLocation>
</comment>
<evidence type="ECO:0000256" key="5">
    <source>
        <dbReference type="ARBA" id="ARBA00023136"/>
    </source>
</evidence>
<evidence type="ECO:0000256" key="2">
    <source>
        <dbReference type="ARBA" id="ARBA00022475"/>
    </source>
</evidence>
<dbReference type="Proteomes" id="UP000305539">
    <property type="component" value="Unassembled WGS sequence"/>
</dbReference>
<dbReference type="Pfam" id="PF03788">
    <property type="entry name" value="LrgA"/>
    <property type="match status" value="1"/>
</dbReference>
<organism evidence="7 8">
    <name type="scientific">Trinickia terrae</name>
    <dbReference type="NCBI Taxonomy" id="2571161"/>
    <lineage>
        <taxon>Bacteria</taxon>
        <taxon>Pseudomonadati</taxon>
        <taxon>Pseudomonadota</taxon>
        <taxon>Betaproteobacteria</taxon>
        <taxon>Burkholderiales</taxon>
        <taxon>Burkholderiaceae</taxon>
        <taxon>Trinickia</taxon>
    </lineage>
</organism>
<dbReference type="EMBL" id="SWJE01000028">
    <property type="protein sequence ID" value="TKC78192.1"/>
    <property type="molecule type" value="Genomic_DNA"/>
</dbReference>
<keyword evidence="8" id="KW-1185">Reference proteome</keyword>
<dbReference type="PANTHER" id="PTHR33931:SF2">
    <property type="entry name" value="HOLIN-LIKE PROTEIN CIDA"/>
    <property type="match status" value="1"/>
</dbReference>
<protein>
    <submittedName>
        <fullName evidence="7">CidA/LrgA family protein</fullName>
    </submittedName>
</protein>
<accession>A0A4U1HBQ2</accession>
<dbReference type="InterPro" id="IPR005538">
    <property type="entry name" value="LrgA/CidA"/>
</dbReference>
<feature type="transmembrane region" description="Helical" evidence="6">
    <location>
        <begin position="47"/>
        <end position="65"/>
    </location>
</feature>
<evidence type="ECO:0000256" key="1">
    <source>
        <dbReference type="ARBA" id="ARBA00004651"/>
    </source>
</evidence>
<proteinExistence type="predicted"/>
<comment type="caution">
    <text evidence="7">The sequence shown here is derived from an EMBL/GenBank/DDBJ whole genome shotgun (WGS) entry which is preliminary data.</text>
</comment>